<reference evidence="5" key="1">
    <citation type="submission" date="2017-05" db="EMBL/GenBank/DDBJ databases">
        <authorList>
            <person name="Barney B.M."/>
        </authorList>
    </citation>
    <scope>NUCLEOTIDE SEQUENCE [LARGE SCALE GENOMIC DNA]</scope>
    <source>
        <strain evidence="5">PSBB022</strain>
    </source>
</reference>
<feature type="domain" description="Urease accessory protein UreH-like transmembrane" evidence="3">
    <location>
        <begin position="10"/>
        <end position="214"/>
    </location>
</feature>
<feature type="transmembrane region" description="Helical" evidence="2">
    <location>
        <begin position="46"/>
        <end position="70"/>
    </location>
</feature>
<feature type="transmembrane region" description="Helical" evidence="2">
    <location>
        <begin position="200"/>
        <end position="219"/>
    </location>
</feature>
<dbReference type="RefSeq" id="WP_094983915.1">
    <property type="nucleotide sequence ID" value="NZ_NHNI01000001.1"/>
</dbReference>
<accession>A0A266Q987</accession>
<dbReference type="InterPro" id="IPR039447">
    <property type="entry name" value="UreH-like_TM_dom"/>
</dbReference>
<gene>
    <name evidence="4" type="ORF">CBP51_03855</name>
</gene>
<dbReference type="Pfam" id="PF13386">
    <property type="entry name" value="DsbD_2"/>
    <property type="match status" value="1"/>
</dbReference>
<dbReference type="Proteomes" id="UP000216101">
    <property type="component" value="Unassembled WGS sequence"/>
</dbReference>
<evidence type="ECO:0000256" key="1">
    <source>
        <dbReference type="SAM" id="MobiDB-lite"/>
    </source>
</evidence>
<name>A0A266Q987_9GAMM</name>
<protein>
    <submittedName>
        <fullName evidence="4">Cytochrome biogenesis protein</fullName>
    </submittedName>
</protein>
<sequence length="280" mass="30391">MIIDSSVVVTAFLLGLFSSAHCIGMCGGIMGALSMAVPAREPRRRFIILCSYNIGRLLSYVFMGILVGLFAQQITASGGASVLRWLAGLLLIAMGLYLANWWHGLTYLESAGRYLWAYVQPIGKRLMPVNSPAKGLLLGALWGWLPCGLVYSALAYSMAQGHWALSGLTMLAFGAGTLPSLLLAGIAAQQLTRLLQLRQLRWSMAILIILFGLWTLWGAGGHGHHHDHQQTAPAGSEAPSSHEHHHQSTPATEAQDAHEHHHQQASSAAEMPDSHEHHHH</sequence>
<keyword evidence="2" id="KW-0812">Transmembrane</keyword>
<proteinExistence type="predicted"/>
<feature type="transmembrane region" description="Helical" evidence="2">
    <location>
        <begin position="82"/>
        <end position="102"/>
    </location>
</feature>
<evidence type="ECO:0000313" key="5">
    <source>
        <dbReference type="Proteomes" id="UP000216101"/>
    </source>
</evidence>
<organism evidence="4 5">
    <name type="scientific">Cellvibrio mixtus</name>
    <dbReference type="NCBI Taxonomy" id="39650"/>
    <lineage>
        <taxon>Bacteria</taxon>
        <taxon>Pseudomonadati</taxon>
        <taxon>Pseudomonadota</taxon>
        <taxon>Gammaproteobacteria</taxon>
        <taxon>Cellvibrionales</taxon>
        <taxon>Cellvibrionaceae</taxon>
        <taxon>Cellvibrio</taxon>
    </lineage>
</organism>
<comment type="caution">
    <text evidence="4">The sequence shown here is derived from an EMBL/GenBank/DDBJ whole genome shotgun (WGS) entry which is preliminary data.</text>
</comment>
<dbReference type="PANTHER" id="PTHR42208:SF1">
    <property type="entry name" value="HEAVY METAL TRANSPORTER"/>
    <property type="match status" value="1"/>
</dbReference>
<feature type="region of interest" description="Disordered" evidence="1">
    <location>
        <begin position="224"/>
        <end position="280"/>
    </location>
</feature>
<feature type="transmembrane region" description="Helical" evidence="2">
    <location>
        <begin position="136"/>
        <end position="156"/>
    </location>
</feature>
<dbReference type="AlphaFoldDB" id="A0A266Q987"/>
<keyword evidence="2" id="KW-0472">Membrane</keyword>
<evidence type="ECO:0000259" key="3">
    <source>
        <dbReference type="Pfam" id="PF13386"/>
    </source>
</evidence>
<keyword evidence="5" id="KW-1185">Reference proteome</keyword>
<keyword evidence="2" id="KW-1133">Transmembrane helix</keyword>
<dbReference type="EMBL" id="NHNI01000001">
    <property type="protein sequence ID" value="OZY86176.1"/>
    <property type="molecule type" value="Genomic_DNA"/>
</dbReference>
<feature type="transmembrane region" description="Helical" evidence="2">
    <location>
        <begin position="168"/>
        <end position="188"/>
    </location>
</feature>
<evidence type="ECO:0000313" key="4">
    <source>
        <dbReference type="EMBL" id="OZY86176.1"/>
    </source>
</evidence>
<evidence type="ECO:0000256" key="2">
    <source>
        <dbReference type="SAM" id="Phobius"/>
    </source>
</evidence>
<dbReference type="PANTHER" id="PTHR42208">
    <property type="entry name" value="HEAVY METAL TRANSPORTER-RELATED"/>
    <property type="match status" value="1"/>
</dbReference>